<evidence type="ECO:0000313" key="3">
    <source>
        <dbReference type="Proteomes" id="UP000053268"/>
    </source>
</evidence>
<dbReference type="AlphaFoldDB" id="A0A194PZH3"/>
<protein>
    <submittedName>
        <fullName evidence="2">Uncharacterized protein</fullName>
    </submittedName>
</protein>
<gene>
    <name evidence="2" type="ORF">RR46_09654</name>
</gene>
<evidence type="ECO:0000256" key="1">
    <source>
        <dbReference type="SAM" id="MobiDB-lite"/>
    </source>
</evidence>
<dbReference type="Proteomes" id="UP000053268">
    <property type="component" value="Unassembled WGS sequence"/>
</dbReference>
<proteinExistence type="predicted"/>
<accession>A0A194PZH3</accession>
<keyword evidence="3" id="KW-1185">Reference proteome</keyword>
<dbReference type="EMBL" id="KQ459585">
    <property type="protein sequence ID" value="KPI98438.1"/>
    <property type="molecule type" value="Genomic_DNA"/>
</dbReference>
<evidence type="ECO:0000313" key="2">
    <source>
        <dbReference type="EMBL" id="KPI98438.1"/>
    </source>
</evidence>
<feature type="compositionally biased region" description="Pro residues" evidence="1">
    <location>
        <begin position="45"/>
        <end position="79"/>
    </location>
</feature>
<reference evidence="2 3" key="1">
    <citation type="journal article" date="2015" name="Nat. Commun.">
        <title>Outbred genome sequencing and CRISPR/Cas9 gene editing in butterflies.</title>
        <authorList>
            <person name="Li X."/>
            <person name="Fan D."/>
            <person name="Zhang W."/>
            <person name="Liu G."/>
            <person name="Zhang L."/>
            <person name="Zhao L."/>
            <person name="Fang X."/>
            <person name="Chen L."/>
            <person name="Dong Y."/>
            <person name="Chen Y."/>
            <person name="Ding Y."/>
            <person name="Zhao R."/>
            <person name="Feng M."/>
            <person name="Zhu Y."/>
            <person name="Feng Y."/>
            <person name="Jiang X."/>
            <person name="Zhu D."/>
            <person name="Xiang H."/>
            <person name="Feng X."/>
            <person name="Li S."/>
            <person name="Wang J."/>
            <person name="Zhang G."/>
            <person name="Kronforst M.R."/>
            <person name="Wang W."/>
        </authorList>
    </citation>
    <scope>NUCLEOTIDE SEQUENCE [LARGE SCALE GENOMIC DNA]</scope>
    <source>
        <strain evidence="2">Ya'a_city_454_Px</strain>
        <tissue evidence="2">Whole body</tissue>
    </source>
</reference>
<feature type="region of interest" description="Disordered" evidence="1">
    <location>
        <begin position="38"/>
        <end position="95"/>
    </location>
</feature>
<organism evidence="2 3">
    <name type="scientific">Papilio xuthus</name>
    <name type="common">Asian swallowtail butterfly</name>
    <dbReference type="NCBI Taxonomy" id="66420"/>
    <lineage>
        <taxon>Eukaryota</taxon>
        <taxon>Metazoa</taxon>
        <taxon>Ecdysozoa</taxon>
        <taxon>Arthropoda</taxon>
        <taxon>Hexapoda</taxon>
        <taxon>Insecta</taxon>
        <taxon>Pterygota</taxon>
        <taxon>Neoptera</taxon>
        <taxon>Endopterygota</taxon>
        <taxon>Lepidoptera</taxon>
        <taxon>Glossata</taxon>
        <taxon>Ditrysia</taxon>
        <taxon>Papilionoidea</taxon>
        <taxon>Papilionidae</taxon>
        <taxon>Papilioninae</taxon>
        <taxon>Papilio</taxon>
    </lineage>
</organism>
<sequence>MAGGATAQERRERQKERVNSVARRLLAASGECGTLDASYLLAPGPAHPADPAPPSPPAPALVPALPPTGDPVPAPPGARPPRAARRPRRLPPRSS</sequence>
<name>A0A194PZH3_PAPXU</name>
<feature type="compositionally biased region" description="Basic residues" evidence="1">
    <location>
        <begin position="82"/>
        <end position="95"/>
    </location>
</feature>